<name>A0A4R8HPR2_9FIRM</name>
<dbReference type="RefSeq" id="WP_134114470.1">
    <property type="nucleotide sequence ID" value="NZ_SOEG01000002.1"/>
</dbReference>
<dbReference type="Gene3D" id="3.40.50.300">
    <property type="entry name" value="P-loop containing nucleotide triphosphate hydrolases"/>
    <property type="match status" value="1"/>
</dbReference>
<proteinExistence type="predicted"/>
<dbReference type="SUPFAM" id="SSF52540">
    <property type="entry name" value="P-loop containing nucleoside triphosphate hydrolases"/>
    <property type="match status" value="1"/>
</dbReference>
<dbReference type="Proteomes" id="UP000295832">
    <property type="component" value="Unassembled WGS sequence"/>
</dbReference>
<reference evidence="1 2" key="1">
    <citation type="submission" date="2019-03" db="EMBL/GenBank/DDBJ databases">
        <title>Subsurface microbial communities from deep shales in Ohio and West Virginia, USA.</title>
        <authorList>
            <person name="Wrighton K."/>
        </authorList>
    </citation>
    <scope>NUCLEOTIDE SEQUENCE [LARGE SCALE GENOMIC DNA]</scope>
    <source>
        <strain evidence="1 2">MSL 6dP</strain>
    </source>
</reference>
<dbReference type="InterPro" id="IPR027417">
    <property type="entry name" value="P-loop_NTPase"/>
</dbReference>
<evidence type="ECO:0008006" key="3">
    <source>
        <dbReference type="Google" id="ProtNLM"/>
    </source>
</evidence>
<evidence type="ECO:0000313" key="1">
    <source>
        <dbReference type="EMBL" id="TDX58911.1"/>
    </source>
</evidence>
<organism evidence="1 2">
    <name type="scientific">Orenia marismortui</name>
    <dbReference type="NCBI Taxonomy" id="46469"/>
    <lineage>
        <taxon>Bacteria</taxon>
        <taxon>Bacillati</taxon>
        <taxon>Bacillota</taxon>
        <taxon>Clostridia</taxon>
        <taxon>Halanaerobiales</taxon>
        <taxon>Halobacteroidaceae</taxon>
        <taxon>Orenia</taxon>
    </lineage>
</organism>
<gene>
    <name evidence="1" type="ORF">C7959_10249</name>
</gene>
<accession>A0A4R8HPR2</accession>
<sequence length="331" mass="39067">MKIAFLHIGMMKTASTYMQNIWLADESYCLSYKGNLDFVNQLKTAVKRGSFKDVKVDIKADMNYQQGQKFVISNEGLSTSYINDINFQNKIPEFIDYSSQIFGQFAGETPNLLIIVREPLSWIKSIFIQAIKEGGSGSAQKFVDEQYTLLKHSLDLEFIIDSYSRYFSNILILPFEILKDDEDLFWSTISDKFNVPLVTERVEKSNQSFNLKQSFILSQLNQVSSSLLNVLTNSQEYDDRQERDYLLNTYPPTKMWVYRRFIEHASEEELDKMCNSLNIEEIPKDFFDFKINNQLIDLIRRKYFKVLRDNIDLKYFDYYEQKFEEHISKLK</sequence>
<dbReference type="EMBL" id="SOEG01000002">
    <property type="protein sequence ID" value="TDX58911.1"/>
    <property type="molecule type" value="Genomic_DNA"/>
</dbReference>
<comment type="caution">
    <text evidence="1">The sequence shown here is derived from an EMBL/GenBank/DDBJ whole genome shotgun (WGS) entry which is preliminary data.</text>
</comment>
<evidence type="ECO:0000313" key="2">
    <source>
        <dbReference type="Proteomes" id="UP000295832"/>
    </source>
</evidence>
<protein>
    <recommendedName>
        <fullName evidence="3">Sulfotransferase domain-containing protein</fullName>
    </recommendedName>
</protein>
<keyword evidence="2" id="KW-1185">Reference proteome</keyword>
<dbReference type="AlphaFoldDB" id="A0A4R8HPR2"/>